<gene>
    <name evidence="3" type="ORF">SAMN02982929_01839</name>
    <name evidence="4" type="ORF">SAMN05216506_12198</name>
</gene>
<proteinExistence type="predicted"/>
<keyword evidence="2" id="KW-1133">Transmembrane helix</keyword>
<accession>A0A1H5ZJT1</accession>
<feature type="compositionally biased region" description="Pro residues" evidence="1">
    <location>
        <begin position="48"/>
        <end position="67"/>
    </location>
</feature>
<organism evidence="3 6">
    <name type="scientific">Saccharopolyspora kobensis</name>
    <dbReference type="NCBI Taxonomy" id="146035"/>
    <lineage>
        <taxon>Bacteria</taxon>
        <taxon>Bacillati</taxon>
        <taxon>Actinomycetota</taxon>
        <taxon>Actinomycetes</taxon>
        <taxon>Pseudonocardiales</taxon>
        <taxon>Pseudonocardiaceae</taxon>
        <taxon>Saccharopolyspora</taxon>
    </lineage>
</organism>
<keyword evidence="2" id="KW-0472">Membrane</keyword>
<dbReference type="Proteomes" id="UP000236729">
    <property type="component" value="Unassembled WGS sequence"/>
</dbReference>
<dbReference type="SMR" id="A0A1H5ZJT1"/>
<protein>
    <recommendedName>
        <fullName evidence="7">Zinc ribbon domain-containing protein</fullName>
    </recommendedName>
</protein>
<keyword evidence="2" id="KW-0812">Transmembrane</keyword>
<dbReference type="NCBIfam" id="NF047619">
    <property type="entry name" value="NADase_discoid"/>
    <property type="match status" value="1"/>
</dbReference>
<dbReference type="InterPro" id="IPR057561">
    <property type="entry name" value="NADase_transloc"/>
</dbReference>
<dbReference type="EMBL" id="FOME01000021">
    <property type="protein sequence ID" value="SFF18963.1"/>
    <property type="molecule type" value="Genomic_DNA"/>
</dbReference>
<reference evidence="5 6" key="2">
    <citation type="submission" date="2016-10" db="EMBL/GenBank/DDBJ databases">
        <authorList>
            <person name="Varghese N."/>
            <person name="Submissions S."/>
        </authorList>
    </citation>
    <scope>NUCLEOTIDE SEQUENCE [LARGE SCALE GENOMIC DNA]</scope>
    <source>
        <strain evidence="6">ATCC 20501</strain>
        <strain evidence="4 5">CGMCC 4.3529</strain>
    </source>
</reference>
<feature type="compositionally biased region" description="Low complexity" evidence="1">
    <location>
        <begin position="68"/>
        <end position="77"/>
    </location>
</feature>
<dbReference type="Proteomes" id="UP000199690">
    <property type="component" value="Unassembled WGS sequence"/>
</dbReference>
<dbReference type="AlphaFoldDB" id="A0A1H5ZJT1"/>
<evidence type="ECO:0000313" key="3">
    <source>
        <dbReference type="EMBL" id="SEG36244.1"/>
    </source>
</evidence>
<dbReference type="RefSeq" id="WP_093358469.1">
    <property type="nucleotide sequence ID" value="NZ_FNVB01000003.1"/>
</dbReference>
<feature type="transmembrane region" description="Helical" evidence="2">
    <location>
        <begin position="130"/>
        <end position="153"/>
    </location>
</feature>
<name>A0A1H5ZJT1_9PSEU</name>
<sequence length="307" mass="32729">MRSCTTCGAQVARDDDFCGTCGTYLGWGSNPDETAPAAEAPAQRIPTTPEPGPDQPAPVQPAVPVAPRPESTAPAEEAAPDGPPCPACSTPNPPGRRFCRRCAQPLAPAPEPEKTPRRTRRARNVDGHKVLRRLIVLCALLVVVVGGVLLYPFGTYAVQDFLDKTSDTARIGPVGTTASAEVPGHPAANAIDVVNGEYWGAPGPEAWIEFDFDQPFRLVSMLVTIGPSTKAELFDTQARPTSAHITATSVDGRAETRIVQLADHPGPQQVDLGVSDVKRVRVEFQGTTGLTEGKHVAVDLIEFFRRN</sequence>
<keyword evidence="5" id="KW-1185">Reference proteome</keyword>
<reference evidence="3" key="1">
    <citation type="submission" date="2016-10" db="EMBL/GenBank/DDBJ databases">
        <authorList>
            <person name="de Groot N.N."/>
        </authorList>
    </citation>
    <scope>NUCLEOTIDE SEQUENCE [LARGE SCALE GENOMIC DNA]</scope>
    <source>
        <strain evidence="3">ATCC 20501</strain>
    </source>
</reference>
<evidence type="ECO:0008006" key="7">
    <source>
        <dbReference type="Google" id="ProtNLM"/>
    </source>
</evidence>
<feature type="region of interest" description="Disordered" evidence="1">
    <location>
        <begin position="29"/>
        <end position="89"/>
    </location>
</feature>
<evidence type="ECO:0000313" key="5">
    <source>
        <dbReference type="Proteomes" id="UP000199690"/>
    </source>
</evidence>
<accession>A0A1I2GP00</accession>
<dbReference type="EMBL" id="FNVB01000003">
    <property type="protein sequence ID" value="SEG36244.1"/>
    <property type="molecule type" value="Genomic_DNA"/>
</dbReference>
<evidence type="ECO:0000313" key="4">
    <source>
        <dbReference type="EMBL" id="SFF18963.1"/>
    </source>
</evidence>
<evidence type="ECO:0000256" key="1">
    <source>
        <dbReference type="SAM" id="MobiDB-lite"/>
    </source>
</evidence>
<feature type="compositionally biased region" description="Low complexity" evidence="1">
    <location>
        <begin position="33"/>
        <end position="42"/>
    </location>
</feature>
<dbReference type="Gene3D" id="2.60.120.260">
    <property type="entry name" value="Galactose-binding domain-like"/>
    <property type="match status" value="1"/>
</dbReference>
<evidence type="ECO:0000256" key="2">
    <source>
        <dbReference type="SAM" id="Phobius"/>
    </source>
</evidence>
<evidence type="ECO:0000313" key="6">
    <source>
        <dbReference type="Proteomes" id="UP000236729"/>
    </source>
</evidence>